<evidence type="ECO:0000313" key="3">
    <source>
        <dbReference type="Proteomes" id="UP000887159"/>
    </source>
</evidence>
<name>A0A8X6T2T9_TRICX</name>
<organism evidence="2 3">
    <name type="scientific">Trichonephila clavipes</name>
    <name type="common">Golden silk orbweaver</name>
    <name type="synonym">Nephila clavipes</name>
    <dbReference type="NCBI Taxonomy" id="2585209"/>
    <lineage>
        <taxon>Eukaryota</taxon>
        <taxon>Metazoa</taxon>
        <taxon>Ecdysozoa</taxon>
        <taxon>Arthropoda</taxon>
        <taxon>Chelicerata</taxon>
        <taxon>Arachnida</taxon>
        <taxon>Araneae</taxon>
        <taxon>Araneomorphae</taxon>
        <taxon>Entelegynae</taxon>
        <taxon>Araneoidea</taxon>
        <taxon>Nephilidae</taxon>
        <taxon>Trichonephila</taxon>
    </lineage>
</organism>
<reference evidence="2" key="1">
    <citation type="submission" date="2020-08" db="EMBL/GenBank/DDBJ databases">
        <title>Multicomponent nature underlies the extraordinary mechanical properties of spider dragline silk.</title>
        <authorList>
            <person name="Kono N."/>
            <person name="Nakamura H."/>
            <person name="Mori M."/>
            <person name="Yoshida Y."/>
            <person name="Ohtoshi R."/>
            <person name="Malay A.D."/>
            <person name="Moran D.A.P."/>
            <person name="Tomita M."/>
            <person name="Numata K."/>
            <person name="Arakawa K."/>
        </authorList>
    </citation>
    <scope>NUCLEOTIDE SEQUENCE</scope>
</reference>
<dbReference type="AlphaFoldDB" id="A0A8X6T2T9"/>
<comment type="caution">
    <text evidence="2">The sequence shown here is derived from an EMBL/GenBank/DDBJ whole genome shotgun (WGS) entry which is preliminary data.</text>
</comment>
<proteinExistence type="predicted"/>
<feature type="region of interest" description="Disordered" evidence="1">
    <location>
        <begin position="44"/>
        <end position="72"/>
    </location>
</feature>
<dbReference type="EMBL" id="BMAU01021359">
    <property type="protein sequence ID" value="GFY21975.1"/>
    <property type="molecule type" value="Genomic_DNA"/>
</dbReference>
<sequence length="87" mass="10010">MSWVMRVYAKWVRSARAAQDYKKRKNGGQNEDIHCLQGQVSSSLKYDQKKSSGRLHTWKKDQKAREGRNLTSEAEELGINKSVISRA</sequence>
<accession>A0A8X6T2T9</accession>
<gene>
    <name evidence="2" type="ORF">TNCV_3296191</name>
</gene>
<keyword evidence="3" id="KW-1185">Reference proteome</keyword>
<protein>
    <submittedName>
        <fullName evidence="2">Uncharacterized protein</fullName>
    </submittedName>
</protein>
<dbReference type="Proteomes" id="UP000887159">
    <property type="component" value="Unassembled WGS sequence"/>
</dbReference>
<evidence type="ECO:0000256" key="1">
    <source>
        <dbReference type="SAM" id="MobiDB-lite"/>
    </source>
</evidence>
<feature type="compositionally biased region" description="Basic and acidic residues" evidence="1">
    <location>
        <begin position="58"/>
        <end position="68"/>
    </location>
</feature>
<evidence type="ECO:0000313" key="2">
    <source>
        <dbReference type="EMBL" id="GFY21975.1"/>
    </source>
</evidence>